<dbReference type="Proteomes" id="UP000799764">
    <property type="component" value="Unassembled WGS sequence"/>
</dbReference>
<dbReference type="AlphaFoldDB" id="A0A9P4PEL6"/>
<accession>A0A9P4PEL6</accession>
<proteinExistence type="predicted"/>
<reference evidence="2" key="1">
    <citation type="journal article" date="2020" name="Stud. Mycol.">
        <title>101 Dothideomycetes genomes: a test case for predicting lifestyles and emergence of pathogens.</title>
        <authorList>
            <person name="Haridas S."/>
            <person name="Albert R."/>
            <person name="Binder M."/>
            <person name="Bloem J."/>
            <person name="Labutti K."/>
            <person name="Salamov A."/>
            <person name="Andreopoulos B."/>
            <person name="Baker S."/>
            <person name="Barry K."/>
            <person name="Bills G."/>
            <person name="Bluhm B."/>
            <person name="Cannon C."/>
            <person name="Castanera R."/>
            <person name="Culley D."/>
            <person name="Daum C."/>
            <person name="Ezra D."/>
            <person name="Gonzalez J."/>
            <person name="Henrissat B."/>
            <person name="Kuo A."/>
            <person name="Liang C."/>
            <person name="Lipzen A."/>
            <person name="Lutzoni F."/>
            <person name="Magnuson J."/>
            <person name="Mondo S."/>
            <person name="Nolan M."/>
            <person name="Ohm R."/>
            <person name="Pangilinan J."/>
            <person name="Park H.-J."/>
            <person name="Ramirez L."/>
            <person name="Alfaro M."/>
            <person name="Sun H."/>
            <person name="Tritt A."/>
            <person name="Yoshinaga Y."/>
            <person name="Zwiers L.-H."/>
            <person name="Turgeon B."/>
            <person name="Goodwin S."/>
            <person name="Spatafora J."/>
            <person name="Crous P."/>
            <person name="Grigoriev I."/>
        </authorList>
    </citation>
    <scope>NUCLEOTIDE SEQUENCE</scope>
    <source>
        <strain evidence="2">CBS 690.94</strain>
    </source>
</reference>
<evidence type="ECO:0000313" key="3">
    <source>
        <dbReference type="Proteomes" id="UP000799764"/>
    </source>
</evidence>
<comment type="caution">
    <text evidence="2">The sequence shown here is derived from an EMBL/GenBank/DDBJ whole genome shotgun (WGS) entry which is preliminary data.</text>
</comment>
<dbReference type="EMBL" id="MU001502">
    <property type="protein sequence ID" value="KAF2443620.1"/>
    <property type="molecule type" value="Genomic_DNA"/>
</dbReference>
<evidence type="ECO:0000313" key="2">
    <source>
        <dbReference type="EMBL" id="KAF2443620.1"/>
    </source>
</evidence>
<feature type="compositionally biased region" description="Polar residues" evidence="1">
    <location>
        <begin position="55"/>
        <end position="77"/>
    </location>
</feature>
<gene>
    <name evidence="2" type="ORF">P171DRAFT_486344</name>
</gene>
<evidence type="ECO:0000256" key="1">
    <source>
        <dbReference type="SAM" id="MobiDB-lite"/>
    </source>
</evidence>
<keyword evidence="3" id="KW-1185">Reference proteome</keyword>
<organism evidence="2 3">
    <name type="scientific">Karstenula rhodostoma CBS 690.94</name>
    <dbReference type="NCBI Taxonomy" id="1392251"/>
    <lineage>
        <taxon>Eukaryota</taxon>
        <taxon>Fungi</taxon>
        <taxon>Dikarya</taxon>
        <taxon>Ascomycota</taxon>
        <taxon>Pezizomycotina</taxon>
        <taxon>Dothideomycetes</taxon>
        <taxon>Pleosporomycetidae</taxon>
        <taxon>Pleosporales</taxon>
        <taxon>Massarineae</taxon>
        <taxon>Didymosphaeriaceae</taxon>
        <taxon>Karstenula</taxon>
    </lineage>
</organism>
<name>A0A9P4PEL6_9PLEO</name>
<protein>
    <submittedName>
        <fullName evidence="2">Uncharacterized protein</fullName>
    </submittedName>
</protein>
<sequence>MAFPRLPRGFSSATNAEAAILSCSSDTAVDSTSRIPQCDSYFLSAPASPKHVKSVLTTDGPNIQVPRTPSLQGSSPLSRDIAPSSLLDPQIPSPQRYSEDSNTTAEVEIQIESDDILCPSLAMGIQSPFESDQAFPEQGRWFFQLFGNEIIIDSYLRGAVLFKGLQTVLGQYFNVEVEVKTCAVLDEYAVEQLDNSEYMVFGHASRKFLSAGLVPGDHATIIAFPR</sequence>
<feature type="region of interest" description="Disordered" evidence="1">
    <location>
        <begin position="53"/>
        <end position="102"/>
    </location>
</feature>
<feature type="compositionally biased region" description="Polar residues" evidence="1">
    <location>
        <begin position="93"/>
        <end position="102"/>
    </location>
</feature>